<keyword evidence="2" id="KW-1003">Cell membrane</keyword>
<evidence type="ECO:0000256" key="4">
    <source>
        <dbReference type="ARBA" id="ARBA00022989"/>
    </source>
</evidence>
<dbReference type="EMBL" id="RXGA01000003">
    <property type="protein sequence ID" value="RWX73334.1"/>
    <property type="molecule type" value="Genomic_DNA"/>
</dbReference>
<feature type="transmembrane region" description="Helical" evidence="6">
    <location>
        <begin position="392"/>
        <end position="411"/>
    </location>
</feature>
<dbReference type="Pfam" id="PF00361">
    <property type="entry name" value="Proton_antipo_M"/>
    <property type="match status" value="1"/>
</dbReference>
<feature type="transmembrane region" description="Helical" evidence="6">
    <location>
        <begin position="351"/>
        <end position="371"/>
    </location>
</feature>
<feature type="transmembrane region" description="Helical" evidence="6">
    <location>
        <begin position="220"/>
        <end position="245"/>
    </location>
</feature>
<dbReference type="GO" id="GO:0005886">
    <property type="term" value="C:plasma membrane"/>
    <property type="evidence" value="ECO:0007669"/>
    <property type="project" value="UniProtKB-SubCell"/>
</dbReference>
<dbReference type="InterPro" id="IPR001750">
    <property type="entry name" value="ND/Mrp_TM"/>
</dbReference>
<evidence type="ECO:0000256" key="6">
    <source>
        <dbReference type="SAM" id="Phobius"/>
    </source>
</evidence>
<feature type="transmembrane region" description="Helical" evidence="6">
    <location>
        <begin position="320"/>
        <end position="339"/>
    </location>
</feature>
<gene>
    <name evidence="8" type="ORF">Metus_1308</name>
</gene>
<dbReference type="AlphaFoldDB" id="A0A3S3TRV2"/>
<feature type="domain" description="NADH:quinone oxidoreductase/Mrp antiporter transmembrane" evidence="7">
    <location>
        <begin position="134"/>
        <end position="432"/>
    </location>
</feature>
<feature type="transmembrane region" description="Helical" evidence="6">
    <location>
        <begin position="257"/>
        <end position="278"/>
    </location>
</feature>
<evidence type="ECO:0000313" key="9">
    <source>
        <dbReference type="Proteomes" id="UP000288215"/>
    </source>
</evidence>
<feature type="transmembrane region" description="Helical" evidence="6">
    <location>
        <begin position="80"/>
        <end position="103"/>
    </location>
</feature>
<feature type="transmembrane region" description="Helical" evidence="6">
    <location>
        <begin position="465"/>
        <end position="485"/>
    </location>
</feature>
<comment type="caution">
    <text evidence="8">The sequence shown here is derived from an EMBL/GenBank/DDBJ whole genome shotgun (WGS) entry which is preliminary data.</text>
</comment>
<feature type="transmembrane region" description="Helical" evidence="6">
    <location>
        <begin position="137"/>
        <end position="154"/>
    </location>
</feature>
<feature type="transmembrane region" description="Helical" evidence="6">
    <location>
        <begin position="37"/>
        <end position="60"/>
    </location>
</feature>
<dbReference type="PANTHER" id="PTHR42703:SF1">
    <property type="entry name" value="NA(+)_H(+) ANTIPORTER SUBUNIT D1"/>
    <property type="match status" value="1"/>
</dbReference>
<evidence type="ECO:0000313" key="8">
    <source>
        <dbReference type="EMBL" id="RWX73334.1"/>
    </source>
</evidence>
<feature type="transmembrane region" description="Helical" evidence="6">
    <location>
        <begin position="290"/>
        <end position="313"/>
    </location>
</feature>
<feature type="transmembrane region" description="Helical" evidence="6">
    <location>
        <begin position="115"/>
        <end position="131"/>
    </location>
</feature>
<name>A0A3S3TRV2_METS7</name>
<dbReference type="PRINTS" id="PR01437">
    <property type="entry name" value="NUOXDRDTASE4"/>
</dbReference>
<feature type="transmembrane region" description="Helical" evidence="6">
    <location>
        <begin position="175"/>
        <end position="200"/>
    </location>
</feature>
<reference evidence="8 9" key="1">
    <citation type="submission" date="2018-12" db="EMBL/GenBank/DDBJ databases">
        <title>The complete genome of the methanogenic archaea of the candidate phylum Verstraetearchaeota, obtained from the metagenome of underground thermal water.</title>
        <authorList>
            <person name="Kadnikov V.V."/>
            <person name="Mardanov A.V."/>
            <person name="Beletsky A.V."/>
            <person name="Karnachuk O.V."/>
            <person name="Ravin N.V."/>
        </authorList>
    </citation>
    <scope>NUCLEOTIDE SEQUENCE [LARGE SCALE GENOMIC DNA]</scope>
    <source>
        <strain evidence="8">Ch88</strain>
    </source>
</reference>
<evidence type="ECO:0000256" key="5">
    <source>
        <dbReference type="ARBA" id="ARBA00023136"/>
    </source>
</evidence>
<proteinExistence type="predicted"/>
<sequence>MNPLLFQAPILAMLLCLLGSFLCVLLGMIMGRRAVELLSGAMTATTVLLSSLALINVYLLEGPYVYYMGGWPPPVGIPYVIDRFSVPLSLVVSVIFFATMVYSVRYLEKDRDVKWYYSLRFLMQAGMYGLLFTGDMFHIFVMLELMGLSAILLVPFRKEVKAAVEAGIKYGIYDILAISIYYLSTAMIFGMFGSMTIAEISAKLGGYVSPFSGGMFADPSALPVIVALVVWSFAIGAAIVPQHFWLPDAHSMAPSSISAILSGLLVQVNIAVLARILYDGFAAGSHPGGAVGLQLLVILGVASSLVGASFMLVQSDIKRLIAYSTITNLGFIAIGLGVGTSLGVSAAYLHIVNHAFVKASLFMIAGVFIHATGSREIGALRGISKALPGTSLLYTIGTLAAIGFPPLSMFWSKLLLLLSVLSAGGAYQYLVLPMVVSIVFESIAQIRLLAVIYSGEKREVNCHPSLPVILSIGIMISIIVVTGLMPGLLLEFGHLAADDLVNVSGYVDLVLKSFNYPAP</sequence>
<keyword evidence="3 6" id="KW-0812">Transmembrane</keyword>
<accession>A0A3S3TRV2</accession>
<protein>
    <submittedName>
        <fullName evidence="8">Monovalent cation/H+ antiporter subunit D</fullName>
    </submittedName>
</protein>
<dbReference type="InterPro" id="IPR003918">
    <property type="entry name" value="NADH_UbQ_OxRdtase"/>
</dbReference>
<dbReference type="PANTHER" id="PTHR42703">
    <property type="entry name" value="NADH DEHYDROGENASE"/>
    <property type="match status" value="1"/>
</dbReference>
<evidence type="ECO:0000256" key="2">
    <source>
        <dbReference type="ARBA" id="ARBA00022475"/>
    </source>
</evidence>
<dbReference type="GO" id="GO:0008137">
    <property type="term" value="F:NADH dehydrogenase (ubiquinone) activity"/>
    <property type="evidence" value="ECO:0007669"/>
    <property type="project" value="InterPro"/>
</dbReference>
<keyword evidence="5 6" id="KW-0472">Membrane</keyword>
<organism evidence="8 9">
    <name type="scientific">Methanosuratincola subterraneus</name>
    <dbReference type="NCBI Taxonomy" id="2593994"/>
    <lineage>
        <taxon>Archaea</taxon>
        <taxon>Thermoproteota</taxon>
        <taxon>Methanosuratincolia</taxon>
        <taxon>Candidatus Methanomethylicales</taxon>
        <taxon>Candidatus Methanomethylicaceae</taxon>
        <taxon>Candidatus Methanosuratincola (ex Vanwonterghem et al. 2016)</taxon>
    </lineage>
</organism>
<feature type="transmembrane region" description="Helical" evidence="6">
    <location>
        <begin position="431"/>
        <end position="453"/>
    </location>
</feature>
<feature type="transmembrane region" description="Helical" evidence="6">
    <location>
        <begin position="6"/>
        <end position="30"/>
    </location>
</feature>
<evidence type="ECO:0000256" key="3">
    <source>
        <dbReference type="ARBA" id="ARBA00022692"/>
    </source>
</evidence>
<keyword evidence="4 6" id="KW-1133">Transmembrane helix</keyword>
<dbReference type="GO" id="GO:0042773">
    <property type="term" value="P:ATP synthesis coupled electron transport"/>
    <property type="evidence" value="ECO:0007669"/>
    <property type="project" value="InterPro"/>
</dbReference>
<dbReference type="InterPro" id="IPR050586">
    <property type="entry name" value="CPA3_Na-H_Antiporter_D"/>
</dbReference>
<evidence type="ECO:0000259" key="7">
    <source>
        <dbReference type="Pfam" id="PF00361"/>
    </source>
</evidence>
<evidence type="ECO:0000256" key="1">
    <source>
        <dbReference type="ARBA" id="ARBA00004651"/>
    </source>
</evidence>
<dbReference type="Proteomes" id="UP000288215">
    <property type="component" value="Unassembled WGS sequence"/>
</dbReference>
<comment type="subcellular location">
    <subcellularLocation>
        <location evidence="1">Cell membrane</location>
        <topology evidence="1">Multi-pass membrane protein</topology>
    </subcellularLocation>
</comment>